<keyword evidence="6" id="KW-1185">Reference proteome</keyword>
<protein>
    <recommendedName>
        <fullName evidence="3">DNA polymerase sliding clamp</fullName>
    </recommendedName>
    <alternativeName>
        <fullName evidence="3">Proliferating cell nuclear antigen homolog</fullName>
        <shortName evidence="3">PCNA</shortName>
    </alternativeName>
</protein>
<comment type="subunit">
    <text evidence="3">Homotrimer. The subunits circularize to form a toroid; DNA passes through its center. Replication factor C (RFC) is required to load the toroid on the DNA.</text>
</comment>
<evidence type="ECO:0000259" key="4">
    <source>
        <dbReference type="Pfam" id="PF00705"/>
    </source>
</evidence>
<evidence type="ECO:0000313" key="5">
    <source>
        <dbReference type="EMBL" id="MUN29962.1"/>
    </source>
</evidence>
<dbReference type="HAMAP" id="MF_00317">
    <property type="entry name" value="DNApol_clamp_arch"/>
    <property type="match status" value="1"/>
</dbReference>
<feature type="domain" description="Proliferating cell nuclear antigen PCNA N-terminal" evidence="4">
    <location>
        <begin position="2"/>
        <end position="101"/>
    </location>
</feature>
<dbReference type="EMBL" id="WGGD01000005">
    <property type="protein sequence ID" value="MUN29962.1"/>
    <property type="molecule type" value="Genomic_DNA"/>
</dbReference>
<dbReference type="InterPro" id="IPR046938">
    <property type="entry name" value="DNA_clamp_sf"/>
</dbReference>
<organism evidence="5 6">
    <name type="scientific">Sulfuracidifex metallicus DSM 6482 = JCM 9184</name>
    <dbReference type="NCBI Taxonomy" id="523847"/>
    <lineage>
        <taxon>Archaea</taxon>
        <taxon>Thermoproteota</taxon>
        <taxon>Thermoprotei</taxon>
        <taxon>Sulfolobales</taxon>
        <taxon>Sulfolobaceae</taxon>
        <taxon>Sulfuracidifex</taxon>
    </lineage>
</organism>
<dbReference type="Pfam" id="PF00705">
    <property type="entry name" value="PCNA_N"/>
    <property type="match status" value="1"/>
</dbReference>
<gene>
    <name evidence="3" type="primary">pcn</name>
    <name evidence="5" type="ORF">GC250_11085</name>
</gene>
<evidence type="ECO:0000256" key="1">
    <source>
        <dbReference type="ARBA" id="ARBA00022705"/>
    </source>
</evidence>
<dbReference type="InterPro" id="IPR022659">
    <property type="entry name" value="Pr_cel_nuc_antig_CS"/>
</dbReference>
<proteinExistence type="inferred from homology"/>
<evidence type="ECO:0000256" key="2">
    <source>
        <dbReference type="ARBA" id="ARBA00023125"/>
    </source>
</evidence>
<dbReference type="PROSITE" id="PS01251">
    <property type="entry name" value="PCNA_1"/>
    <property type="match status" value="1"/>
</dbReference>
<dbReference type="RefSeq" id="WP_054838885.1">
    <property type="nucleotide sequence ID" value="NZ_BBBY01000023.1"/>
</dbReference>
<sequence length="245" mass="26988">MKAKLANALSFSDVISAVENFMPEVNIVAIPDGIKIYGVDTAKVAFISIFLPASYFQEYSIEGEKELIGVKVGDLSDVLKRADKEDELEINNKENKLMIKFNGNLERKFVLPLLSLEEGREPTLNFQFSYRAKMTTNNFAEALGVLSEIGGVLILQSKDTNLILQVEGDMSNAKVEFSVSGGSLIEADGVDARSSYSMEYVLGTTTLRKSADIIEISFGTEIPVKLHYEMPNGAYGDFYVAPRAE</sequence>
<dbReference type="SUPFAM" id="SSF55979">
    <property type="entry name" value="DNA clamp"/>
    <property type="match status" value="2"/>
</dbReference>
<dbReference type="OrthoDB" id="14749at2157"/>
<keyword evidence="1 3" id="KW-0235">DNA replication</keyword>
<evidence type="ECO:0000313" key="6">
    <source>
        <dbReference type="Proteomes" id="UP000470772"/>
    </source>
</evidence>
<dbReference type="PANTHER" id="PTHR11352">
    <property type="entry name" value="PROLIFERATING CELL NUCLEAR ANTIGEN"/>
    <property type="match status" value="1"/>
</dbReference>
<dbReference type="Proteomes" id="UP000470772">
    <property type="component" value="Unassembled WGS sequence"/>
</dbReference>
<dbReference type="CDD" id="cd00577">
    <property type="entry name" value="PCNA"/>
    <property type="match status" value="1"/>
</dbReference>
<dbReference type="GO" id="GO:0003677">
    <property type="term" value="F:DNA binding"/>
    <property type="evidence" value="ECO:0007669"/>
    <property type="project" value="UniProtKB-UniRule"/>
</dbReference>
<comment type="function">
    <text evidence="3">Sliding clamp subunit that acts as a moving platform for DNA processing. Responsible for tethering the catalytic subunit of DNA polymerase and other proteins to DNA during high-speed replication.</text>
</comment>
<name>A0A6A9QY77_SULME</name>
<reference evidence="5 6" key="1">
    <citation type="submission" date="2019-10" db="EMBL/GenBank/DDBJ databases">
        <title>Sequencing and Assembly of Multiple Reported Metal-Biooxidizing Members of the Extremely Thermoacidophilic Archaeal Family Sulfolobaceae.</title>
        <authorList>
            <person name="Counts J.A."/>
            <person name="Kelly R.M."/>
        </authorList>
    </citation>
    <scope>NUCLEOTIDE SEQUENCE [LARGE SCALE GENOMIC DNA]</scope>
    <source>
        <strain evidence="5 6">DSM 6482</strain>
    </source>
</reference>
<dbReference type="AlphaFoldDB" id="A0A6A9QY77"/>
<comment type="similarity">
    <text evidence="3">Belongs to the PCNA family.</text>
</comment>
<evidence type="ECO:0000256" key="3">
    <source>
        <dbReference type="HAMAP-Rule" id="MF_00317"/>
    </source>
</evidence>
<dbReference type="InterPro" id="IPR000730">
    <property type="entry name" value="Pr_cel_nuc_antig"/>
</dbReference>
<dbReference type="InterPro" id="IPR022648">
    <property type="entry name" value="Pr_cel_nuc_antig_N"/>
</dbReference>
<dbReference type="GO" id="GO:0030337">
    <property type="term" value="F:DNA polymerase processivity factor activity"/>
    <property type="evidence" value="ECO:0007669"/>
    <property type="project" value="UniProtKB-UniRule"/>
</dbReference>
<accession>A0A6A9QY77</accession>
<dbReference type="GO" id="GO:0006272">
    <property type="term" value="P:leading strand elongation"/>
    <property type="evidence" value="ECO:0007669"/>
    <property type="project" value="TreeGrafter"/>
</dbReference>
<comment type="caution">
    <text evidence="5">The sequence shown here is derived from an EMBL/GenBank/DDBJ whole genome shotgun (WGS) entry which is preliminary data.</text>
</comment>
<keyword evidence="2 3" id="KW-0238">DNA-binding</keyword>
<dbReference type="Gene3D" id="3.70.10.10">
    <property type="match status" value="1"/>
</dbReference>
<dbReference type="PANTHER" id="PTHR11352:SF0">
    <property type="entry name" value="PROLIFERATING CELL NUCLEAR ANTIGEN"/>
    <property type="match status" value="1"/>
</dbReference>
<dbReference type="GO" id="GO:0006275">
    <property type="term" value="P:regulation of DNA replication"/>
    <property type="evidence" value="ECO:0007669"/>
    <property type="project" value="UniProtKB-UniRule"/>
</dbReference>